<protein>
    <submittedName>
        <fullName evidence="7">Homoserinehomoserine lactone efflux protein</fullName>
    </submittedName>
</protein>
<keyword evidence="3 6" id="KW-0812">Transmembrane</keyword>
<dbReference type="Pfam" id="PF01810">
    <property type="entry name" value="LysE"/>
    <property type="match status" value="1"/>
</dbReference>
<dbReference type="PANTHER" id="PTHR30086:SF20">
    <property type="entry name" value="ARGININE EXPORTER PROTEIN ARGO-RELATED"/>
    <property type="match status" value="1"/>
</dbReference>
<proteinExistence type="predicted"/>
<accession>A0A921NQ15</accession>
<keyword evidence="8" id="KW-1185">Reference proteome</keyword>
<evidence type="ECO:0000256" key="2">
    <source>
        <dbReference type="ARBA" id="ARBA00022475"/>
    </source>
</evidence>
<keyword evidence="5 6" id="KW-0472">Membrane</keyword>
<feature type="transmembrane region" description="Helical" evidence="6">
    <location>
        <begin position="73"/>
        <end position="93"/>
    </location>
</feature>
<organism evidence="7 8">
    <name type="scientific">Profundibacterium mesophilum KAUST100406-0324</name>
    <dbReference type="NCBI Taxonomy" id="1037889"/>
    <lineage>
        <taxon>Bacteria</taxon>
        <taxon>Pseudomonadati</taxon>
        <taxon>Pseudomonadota</taxon>
        <taxon>Alphaproteobacteria</taxon>
        <taxon>Rhodobacterales</taxon>
        <taxon>Roseobacteraceae</taxon>
        <taxon>Profundibacterium</taxon>
    </lineage>
</organism>
<keyword evidence="4 6" id="KW-1133">Transmembrane helix</keyword>
<name>A0A921NQ15_9RHOB</name>
<reference evidence="7" key="1">
    <citation type="submission" date="2013-03" db="EMBL/GenBank/DDBJ databases">
        <title>Genome Sequence of the Profundibacterium mesophilum strain KAUST100406-0324T from Red Sea, a novel genus in the family Rhodobacteraceae.</title>
        <authorList>
            <person name="Essack M."/>
            <person name="Alam I."/>
            <person name="Lafi F."/>
            <person name="Alawi W."/>
            <person name="Kamanu F."/>
            <person name="Al-Suwailem A."/>
            <person name="Lee O.O."/>
            <person name="Xu Y."/>
            <person name="Bajic V."/>
            <person name="Qian P.-Y."/>
            <person name="Archer J."/>
        </authorList>
    </citation>
    <scope>NUCLEOTIDE SEQUENCE</scope>
    <source>
        <strain evidence="7">KAUST100406-0324</strain>
    </source>
</reference>
<evidence type="ECO:0000256" key="3">
    <source>
        <dbReference type="ARBA" id="ARBA00022692"/>
    </source>
</evidence>
<evidence type="ECO:0000313" key="7">
    <source>
        <dbReference type="EMBL" id="KAF0675952.1"/>
    </source>
</evidence>
<dbReference type="AlphaFoldDB" id="A0A921NQ15"/>
<comment type="subcellular location">
    <subcellularLocation>
        <location evidence="1">Cell membrane</location>
        <topology evidence="1">Multi-pass membrane protein</topology>
    </subcellularLocation>
</comment>
<comment type="caution">
    <text evidence="7">The sequence shown here is derived from an EMBL/GenBank/DDBJ whole genome shotgun (WGS) entry which is preliminary data.</text>
</comment>
<dbReference type="InterPro" id="IPR001123">
    <property type="entry name" value="LeuE-type"/>
</dbReference>
<evidence type="ECO:0000256" key="4">
    <source>
        <dbReference type="ARBA" id="ARBA00022989"/>
    </source>
</evidence>
<dbReference type="GO" id="GO:0015171">
    <property type="term" value="F:amino acid transmembrane transporter activity"/>
    <property type="evidence" value="ECO:0007669"/>
    <property type="project" value="TreeGrafter"/>
</dbReference>
<evidence type="ECO:0000256" key="1">
    <source>
        <dbReference type="ARBA" id="ARBA00004651"/>
    </source>
</evidence>
<dbReference type="RefSeq" id="WP_159965276.1">
    <property type="nucleotide sequence ID" value="NZ_APKE01000020.1"/>
</dbReference>
<dbReference type="PANTHER" id="PTHR30086">
    <property type="entry name" value="ARGININE EXPORTER PROTEIN ARGO"/>
    <property type="match status" value="1"/>
</dbReference>
<evidence type="ECO:0000256" key="5">
    <source>
        <dbReference type="ARBA" id="ARBA00023136"/>
    </source>
</evidence>
<dbReference type="OrthoDB" id="9804822at2"/>
<gene>
    <name evidence="7" type="ORF">PMES_01707</name>
</gene>
<feature type="transmembrane region" description="Helical" evidence="6">
    <location>
        <begin position="145"/>
        <end position="167"/>
    </location>
</feature>
<feature type="transmembrane region" description="Helical" evidence="6">
    <location>
        <begin position="113"/>
        <end position="133"/>
    </location>
</feature>
<sequence length="206" mass="21519">MTIGWGEMALYCAALLALFATPGPVWVGLVARTLSGGFRAAWPLALGVAVGDVLWPLLAILGLSWAVSLYGGFLAVLRWVATAVFIFMGIALLRGEGGVPGRDGRLTRPGAWAGFATGLAVILGNPKAVLFYMGVLPGFFDLQRLTAGDIAAICAASFAVPLAGNLLTGLSIDRARRYLTAPHVMRRVTRASGVLLIGVGLLLPFV</sequence>
<dbReference type="EMBL" id="APKE01000020">
    <property type="protein sequence ID" value="KAF0675952.1"/>
    <property type="molecule type" value="Genomic_DNA"/>
</dbReference>
<evidence type="ECO:0000256" key="6">
    <source>
        <dbReference type="SAM" id="Phobius"/>
    </source>
</evidence>
<feature type="transmembrane region" description="Helical" evidence="6">
    <location>
        <begin position="41"/>
        <end position="67"/>
    </location>
</feature>
<evidence type="ECO:0000313" key="8">
    <source>
        <dbReference type="Proteomes" id="UP000698242"/>
    </source>
</evidence>
<dbReference type="GO" id="GO:0005886">
    <property type="term" value="C:plasma membrane"/>
    <property type="evidence" value="ECO:0007669"/>
    <property type="project" value="UniProtKB-SubCell"/>
</dbReference>
<feature type="transmembrane region" description="Helical" evidence="6">
    <location>
        <begin position="6"/>
        <end position="29"/>
    </location>
</feature>
<feature type="transmembrane region" description="Helical" evidence="6">
    <location>
        <begin position="188"/>
        <end position="205"/>
    </location>
</feature>
<dbReference type="Proteomes" id="UP000698242">
    <property type="component" value="Unassembled WGS sequence"/>
</dbReference>
<keyword evidence="2" id="KW-1003">Cell membrane</keyword>